<dbReference type="Proteomes" id="UP000323142">
    <property type="component" value="Unassembled WGS sequence"/>
</dbReference>
<keyword evidence="2" id="KW-1185">Reference proteome</keyword>
<comment type="caution">
    <text evidence="1">The sequence shown here is derived from an EMBL/GenBank/DDBJ whole genome shotgun (WGS) entry which is preliminary data.</text>
</comment>
<name>A0A5B2VEJ9_9HYPH</name>
<protein>
    <submittedName>
        <fullName evidence="1">Phage tail tape measure protein</fullName>
    </submittedName>
</protein>
<proteinExistence type="predicted"/>
<organism evidence="1 2">
    <name type="scientific">Salinarimonas soli</name>
    <dbReference type="NCBI Taxonomy" id="1638099"/>
    <lineage>
        <taxon>Bacteria</taxon>
        <taxon>Pseudomonadati</taxon>
        <taxon>Pseudomonadota</taxon>
        <taxon>Alphaproteobacteria</taxon>
        <taxon>Hyphomicrobiales</taxon>
        <taxon>Salinarimonadaceae</taxon>
        <taxon>Salinarimonas</taxon>
    </lineage>
</organism>
<evidence type="ECO:0000313" key="2">
    <source>
        <dbReference type="Proteomes" id="UP000323142"/>
    </source>
</evidence>
<dbReference type="RefSeq" id="WP_149816928.1">
    <property type="nucleotide sequence ID" value="NZ_VUOA01000019.1"/>
</dbReference>
<dbReference type="OrthoDB" id="8448547at2"/>
<sequence length="150" mass="15230">MTDDAAARIGGLEAGARRVGEALSRAFEDGAAEGRRLDGVLRDIERTMAGMALRTAASTLGSIATQGLGSLVSSLTGLQVPLGGANLAGNLPLDRLFGANRRETAAEAPAARPVSVSVQITTPDAASFKRSEAQVSASLARAVARGARAM</sequence>
<dbReference type="AlphaFoldDB" id="A0A5B2VEJ9"/>
<dbReference type="EMBL" id="VUOA01000019">
    <property type="protein sequence ID" value="KAA2237245.1"/>
    <property type="molecule type" value="Genomic_DNA"/>
</dbReference>
<gene>
    <name evidence="1" type="ORF">F0L46_09545</name>
</gene>
<reference evidence="1 2" key="1">
    <citation type="submission" date="2019-09" db="EMBL/GenBank/DDBJ databases">
        <title>Salinarimonas rosea gen. nov., sp. nov., a new member of the a-2 subgroup of the Proteobacteria.</title>
        <authorList>
            <person name="Liu J."/>
        </authorList>
    </citation>
    <scope>NUCLEOTIDE SEQUENCE [LARGE SCALE GENOMIC DNA]</scope>
    <source>
        <strain evidence="1 2">BN140002</strain>
    </source>
</reference>
<accession>A0A5B2VEJ9</accession>
<evidence type="ECO:0000313" key="1">
    <source>
        <dbReference type="EMBL" id="KAA2237245.1"/>
    </source>
</evidence>
<reference evidence="1 2" key="2">
    <citation type="submission" date="2019-09" db="EMBL/GenBank/DDBJ databases">
        <authorList>
            <person name="Jin C."/>
        </authorList>
    </citation>
    <scope>NUCLEOTIDE SEQUENCE [LARGE SCALE GENOMIC DNA]</scope>
    <source>
        <strain evidence="1 2">BN140002</strain>
    </source>
</reference>